<gene>
    <name evidence="1" type="ORF">Daesc_001646</name>
</gene>
<dbReference type="EMBL" id="JBANMG010000002">
    <property type="protein sequence ID" value="KAK6956369.1"/>
    <property type="molecule type" value="Genomic_DNA"/>
</dbReference>
<dbReference type="InterPro" id="IPR046670">
    <property type="entry name" value="DUF6540"/>
</dbReference>
<protein>
    <submittedName>
        <fullName evidence="1">Uncharacterized protein</fullName>
    </submittedName>
</protein>
<accession>A0AAX6MUR9</accession>
<comment type="caution">
    <text evidence="1">The sequence shown here is derived from an EMBL/GenBank/DDBJ whole genome shotgun (WGS) entry which is preliminary data.</text>
</comment>
<dbReference type="Proteomes" id="UP001369815">
    <property type="component" value="Unassembled WGS sequence"/>
</dbReference>
<sequence>MAAPLLLHTLRHDTNAMHRTLYVLVYPSRLFAAHWSFWLPHTDDSNQQLNTGDRIHVTGDRLNGFQYEYIRNYDVCEDDRNPNAFPIGLVSETHLTQANKDQTAISSDEGQRDSENIVMNQFDEACREVPAPGPSLNKVNRDAGGVAGLPSKRTEVRDCQWWVKEATSHLVQRGILLPLNEGHEEETPILRVDSLPRH</sequence>
<dbReference type="AlphaFoldDB" id="A0AAX6MUR9"/>
<evidence type="ECO:0000313" key="1">
    <source>
        <dbReference type="EMBL" id="KAK6956369.1"/>
    </source>
</evidence>
<name>A0AAX6MUR9_9PEZI</name>
<proteinExistence type="predicted"/>
<reference evidence="1 2" key="1">
    <citation type="journal article" date="2024" name="Front Chem Biol">
        <title>Unveiling the potential of Daldinia eschscholtzii MFLUCC 19-0629 through bioactivity and bioinformatics studies for enhanced sustainable agriculture production.</title>
        <authorList>
            <person name="Brooks S."/>
            <person name="Weaver J.A."/>
            <person name="Klomchit A."/>
            <person name="Alharthi S.A."/>
            <person name="Onlamun T."/>
            <person name="Nurani R."/>
            <person name="Vong T.K."/>
            <person name="Alberti F."/>
            <person name="Greco C."/>
        </authorList>
    </citation>
    <scope>NUCLEOTIDE SEQUENCE [LARGE SCALE GENOMIC DNA]</scope>
    <source>
        <strain evidence="1">MFLUCC 19-0629</strain>
    </source>
</reference>
<organism evidence="1 2">
    <name type="scientific">Daldinia eschscholtzii</name>
    <dbReference type="NCBI Taxonomy" id="292717"/>
    <lineage>
        <taxon>Eukaryota</taxon>
        <taxon>Fungi</taxon>
        <taxon>Dikarya</taxon>
        <taxon>Ascomycota</taxon>
        <taxon>Pezizomycotina</taxon>
        <taxon>Sordariomycetes</taxon>
        <taxon>Xylariomycetidae</taxon>
        <taxon>Xylariales</taxon>
        <taxon>Hypoxylaceae</taxon>
        <taxon>Daldinia</taxon>
    </lineage>
</organism>
<keyword evidence="2" id="KW-1185">Reference proteome</keyword>
<dbReference type="Pfam" id="PF20174">
    <property type="entry name" value="DUF6540"/>
    <property type="match status" value="1"/>
</dbReference>
<evidence type="ECO:0000313" key="2">
    <source>
        <dbReference type="Proteomes" id="UP001369815"/>
    </source>
</evidence>